<proteinExistence type="predicted"/>
<dbReference type="EMBL" id="CADCXV010000881">
    <property type="protein sequence ID" value="CAB0037949.1"/>
    <property type="molecule type" value="Genomic_DNA"/>
</dbReference>
<evidence type="ECO:0000313" key="3">
    <source>
        <dbReference type="Proteomes" id="UP000479190"/>
    </source>
</evidence>
<name>A0A6H5ILB5_9HYME</name>
<feature type="compositionally biased region" description="Polar residues" evidence="1">
    <location>
        <begin position="358"/>
        <end position="372"/>
    </location>
</feature>
<protein>
    <submittedName>
        <fullName evidence="2">Uncharacterized protein</fullName>
    </submittedName>
</protein>
<feature type="compositionally biased region" description="Basic and acidic residues" evidence="1">
    <location>
        <begin position="1"/>
        <end position="15"/>
    </location>
</feature>
<dbReference type="OrthoDB" id="10261408at2759"/>
<dbReference type="AlphaFoldDB" id="A0A6H5ILB5"/>
<keyword evidence="3" id="KW-1185">Reference proteome</keyword>
<feature type="region of interest" description="Disordered" evidence="1">
    <location>
        <begin position="352"/>
        <end position="375"/>
    </location>
</feature>
<evidence type="ECO:0000313" key="2">
    <source>
        <dbReference type="EMBL" id="CAB0037949.1"/>
    </source>
</evidence>
<feature type="region of interest" description="Disordered" evidence="1">
    <location>
        <begin position="243"/>
        <end position="262"/>
    </location>
</feature>
<reference evidence="2 3" key="1">
    <citation type="submission" date="2020-02" db="EMBL/GenBank/DDBJ databases">
        <authorList>
            <person name="Ferguson B K."/>
        </authorList>
    </citation>
    <scope>NUCLEOTIDE SEQUENCE [LARGE SCALE GENOMIC DNA]</scope>
</reference>
<accession>A0A6H5ILB5</accession>
<evidence type="ECO:0000256" key="1">
    <source>
        <dbReference type="SAM" id="MobiDB-lite"/>
    </source>
</evidence>
<organism evidence="2 3">
    <name type="scientific">Trichogramma brassicae</name>
    <dbReference type="NCBI Taxonomy" id="86971"/>
    <lineage>
        <taxon>Eukaryota</taxon>
        <taxon>Metazoa</taxon>
        <taxon>Ecdysozoa</taxon>
        <taxon>Arthropoda</taxon>
        <taxon>Hexapoda</taxon>
        <taxon>Insecta</taxon>
        <taxon>Pterygota</taxon>
        <taxon>Neoptera</taxon>
        <taxon>Endopterygota</taxon>
        <taxon>Hymenoptera</taxon>
        <taxon>Apocrita</taxon>
        <taxon>Proctotrupomorpha</taxon>
        <taxon>Chalcidoidea</taxon>
        <taxon>Trichogrammatidae</taxon>
        <taxon>Trichogramma</taxon>
    </lineage>
</organism>
<dbReference type="Proteomes" id="UP000479190">
    <property type="component" value="Unassembled WGS sequence"/>
</dbReference>
<gene>
    <name evidence="2" type="ORF">TBRA_LOCUS9752</name>
</gene>
<feature type="region of interest" description="Disordered" evidence="1">
    <location>
        <begin position="1"/>
        <end position="22"/>
    </location>
</feature>
<sequence>MRRETRVPRASDGRDVVTGGCTPPAVRLATPSSAITTTTTTTTPITTITIIITTRIRVTKVAITIIISDNHGILRCHHRRIVIISVVLLRLPQPTPLVPLLHFRAARVAPGVAVIRKIQSSKNCAAAKIVYNEFESMIMMTMIRKPQARARKILLKMKCTLIYMKYASSLYSLSLTAIATATATTTTTTTTTTTIAAAAATASTFTRGLLIATTDTSAAATAFVWWTRARSLPYIYEQQRLSSSGQQRAPKKKEREKKSRFAEGRYFEVGKGKTRRYETKKPNTNRRVHNPKQQQHSLNLCNFASYIAECEAIRHHASKRKSTQIVRAVLLQRVTNSAIRLNNAAPCGTRIFDRENSPCENNKGGNSPTENGSSNSSAAAAAAAAIIQQLPLTMDNPAQMDVDQGGRDDNQQFCLKWNSFGSNLAEAFSVLYRSGSMTDCTIFCAGSFSKTITSLYPAYMEASIYQQRHYQLRQIIVYRLAASTTHSFVIDIILQHDLYNVKINRDGGSSSTGLLFAAAAADAKRYIHLPIYILHYTAGAAIFTQAAQHTRYILIPRALI</sequence>